<dbReference type="EMBL" id="FUKQ01000035">
    <property type="protein sequence ID" value="SJN35171.1"/>
    <property type="molecule type" value="Genomic_DNA"/>
</dbReference>
<evidence type="ECO:0000256" key="4">
    <source>
        <dbReference type="ARBA" id="ARBA00023136"/>
    </source>
</evidence>
<evidence type="ECO:0000259" key="7">
    <source>
        <dbReference type="Pfam" id="PF00916"/>
    </source>
</evidence>
<sequence length="376" mass="38786">MLPGLDVLAHYRREWLRGDVLGGITVAAYLVPQVMAYAVVAGLPPVAGLWASGVPLVVYALMGSSRQLSVGPESTTALMTAAGVAALAGQGAGHPPDELAAALAFAVGLVCLAGYLLRLGFLAALLSRPVLVGYMSGVAVMMITSQLGKVSRLGVQGERPDQEIWWWITHLGSAHRPTLALALLVLVLLFAARRLLPTWPGPLLVMVAAALVVWLADLQAHGIRTIGAVPAGLPRAALPSPDGLPLGALVRRGSGHRPGGLFGQCAHGSRLRGPSPTGRGCQPGIPGAGPCQPSHRSHGRLPRLQLWQPHRPGGLDGRAQPAAQPGQRRDAVGGDVLARAPVGLVPGGRARGGGGLRRHPARGRRRVATGGALSAK</sequence>
<feature type="compositionally biased region" description="Basic residues" evidence="5">
    <location>
        <begin position="356"/>
        <end position="367"/>
    </location>
</feature>
<organism evidence="8 9">
    <name type="scientific">Luteococcus japonicus LSP_Lj1</name>
    <dbReference type="NCBI Taxonomy" id="1255658"/>
    <lineage>
        <taxon>Bacteria</taxon>
        <taxon>Bacillati</taxon>
        <taxon>Actinomycetota</taxon>
        <taxon>Actinomycetes</taxon>
        <taxon>Propionibacteriales</taxon>
        <taxon>Propionibacteriaceae</taxon>
        <taxon>Luteococcus</taxon>
    </lineage>
</organism>
<comment type="subcellular location">
    <subcellularLocation>
        <location evidence="1">Membrane</location>
        <topology evidence="1">Multi-pass membrane protein</topology>
    </subcellularLocation>
</comment>
<reference evidence="8 9" key="1">
    <citation type="submission" date="2017-02" db="EMBL/GenBank/DDBJ databases">
        <authorList>
            <person name="Peterson S.W."/>
        </authorList>
    </citation>
    <scope>NUCLEOTIDE SEQUENCE [LARGE SCALE GENOMIC DNA]</scope>
    <source>
        <strain evidence="8 9">LSP_Lj1</strain>
    </source>
</reference>
<feature type="transmembrane region" description="Helical" evidence="6">
    <location>
        <begin position="99"/>
        <end position="118"/>
    </location>
</feature>
<evidence type="ECO:0000313" key="8">
    <source>
        <dbReference type="EMBL" id="SJN35171.1"/>
    </source>
</evidence>
<feature type="transmembrane region" description="Helical" evidence="6">
    <location>
        <begin position="75"/>
        <end position="93"/>
    </location>
</feature>
<dbReference type="GO" id="GO:0055085">
    <property type="term" value="P:transmembrane transport"/>
    <property type="evidence" value="ECO:0007669"/>
    <property type="project" value="InterPro"/>
</dbReference>
<dbReference type="Proteomes" id="UP000188342">
    <property type="component" value="Unassembled WGS sequence"/>
</dbReference>
<protein>
    <submittedName>
        <fullName evidence="8">Sulfate permease</fullName>
    </submittedName>
</protein>
<accession>A0A1R4JSE6</accession>
<feature type="transmembrane region" description="Helical" evidence="6">
    <location>
        <begin position="199"/>
        <end position="216"/>
    </location>
</feature>
<feature type="region of interest" description="Disordered" evidence="5">
    <location>
        <begin position="261"/>
        <end position="376"/>
    </location>
</feature>
<name>A0A1R4JSE6_9ACTN</name>
<dbReference type="InterPro" id="IPR011547">
    <property type="entry name" value="SLC26A/SulP_dom"/>
</dbReference>
<keyword evidence="3 6" id="KW-1133">Transmembrane helix</keyword>
<feature type="domain" description="SLC26A/SulP transporter" evidence="7">
    <location>
        <begin position="16"/>
        <end position="240"/>
    </location>
</feature>
<gene>
    <name evidence="8" type="ORF">FM114_09385</name>
</gene>
<dbReference type="STRING" id="1255658.FM114_09385"/>
<keyword evidence="2 6" id="KW-0812">Transmembrane</keyword>
<feature type="transmembrane region" description="Helical" evidence="6">
    <location>
        <begin position="20"/>
        <end position="40"/>
    </location>
</feature>
<dbReference type="AlphaFoldDB" id="A0A1R4JSE6"/>
<proteinExistence type="predicted"/>
<evidence type="ECO:0000256" key="6">
    <source>
        <dbReference type="SAM" id="Phobius"/>
    </source>
</evidence>
<evidence type="ECO:0000256" key="5">
    <source>
        <dbReference type="SAM" id="MobiDB-lite"/>
    </source>
</evidence>
<feature type="transmembrane region" description="Helical" evidence="6">
    <location>
        <begin position="164"/>
        <end position="192"/>
    </location>
</feature>
<evidence type="ECO:0000256" key="3">
    <source>
        <dbReference type="ARBA" id="ARBA00022989"/>
    </source>
</evidence>
<feature type="compositionally biased region" description="Gly residues" evidence="5">
    <location>
        <begin position="345"/>
        <end position="355"/>
    </location>
</feature>
<dbReference type="InterPro" id="IPR001902">
    <property type="entry name" value="SLC26A/SulP_fam"/>
</dbReference>
<feature type="transmembrane region" description="Helical" evidence="6">
    <location>
        <begin position="125"/>
        <end position="144"/>
    </location>
</feature>
<dbReference type="GO" id="GO:0016020">
    <property type="term" value="C:membrane"/>
    <property type="evidence" value="ECO:0007669"/>
    <property type="project" value="UniProtKB-SubCell"/>
</dbReference>
<feature type="transmembrane region" description="Helical" evidence="6">
    <location>
        <begin position="46"/>
        <end position="63"/>
    </location>
</feature>
<keyword evidence="9" id="KW-1185">Reference proteome</keyword>
<keyword evidence="4 6" id="KW-0472">Membrane</keyword>
<evidence type="ECO:0000256" key="2">
    <source>
        <dbReference type="ARBA" id="ARBA00022692"/>
    </source>
</evidence>
<dbReference type="Pfam" id="PF00916">
    <property type="entry name" value="Sulfate_transp"/>
    <property type="match status" value="1"/>
</dbReference>
<evidence type="ECO:0000313" key="9">
    <source>
        <dbReference type="Proteomes" id="UP000188342"/>
    </source>
</evidence>
<dbReference type="PANTHER" id="PTHR11814">
    <property type="entry name" value="SULFATE TRANSPORTER"/>
    <property type="match status" value="1"/>
</dbReference>
<evidence type="ECO:0000256" key="1">
    <source>
        <dbReference type="ARBA" id="ARBA00004141"/>
    </source>
</evidence>